<feature type="region of interest" description="Disordered" evidence="1">
    <location>
        <begin position="1"/>
        <end position="46"/>
    </location>
</feature>
<name>A0AAN7Y9N8_9EURO</name>
<sequence length="277" mass="29656">MSGRSVAQMSSSTRNKKTKGLGLKRPSHATSIQSPTSGSLLGSPREGTIEHTQSEEMMAACFPSYCAMCEKEILYASNPLYCSEACRRKDSAKPLSAANITSTSMSPPTTPPSLPRLQVRTPTGVTISTDPSSTRKPADNHSFKSDLDPTEWKPKPTRGERPVSSRYNSEAFRYLSSFHRIINKNNESNTPTTTASSWSLSTSAGCADVGNGAYDFNTRPLAPRHNRWYSTSVIAGSGIDLVTPHIAPPAAPYMEKDVTTAGAARGGLGAFFGAGED</sequence>
<dbReference type="InterPro" id="IPR024368">
    <property type="entry name" value="Ecl1/2/3"/>
</dbReference>
<gene>
    <name evidence="2" type="ORF">LTR05_006192</name>
</gene>
<proteinExistence type="predicted"/>
<evidence type="ECO:0000256" key="1">
    <source>
        <dbReference type="SAM" id="MobiDB-lite"/>
    </source>
</evidence>
<feature type="compositionally biased region" description="Polar residues" evidence="1">
    <location>
        <begin position="28"/>
        <end position="40"/>
    </location>
</feature>
<organism evidence="2 3">
    <name type="scientific">Lithohypha guttulata</name>
    <dbReference type="NCBI Taxonomy" id="1690604"/>
    <lineage>
        <taxon>Eukaryota</taxon>
        <taxon>Fungi</taxon>
        <taxon>Dikarya</taxon>
        <taxon>Ascomycota</taxon>
        <taxon>Pezizomycotina</taxon>
        <taxon>Eurotiomycetes</taxon>
        <taxon>Chaetothyriomycetidae</taxon>
        <taxon>Chaetothyriales</taxon>
        <taxon>Trichomeriaceae</taxon>
        <taxon>Lithohypha</taxon>
    </lineage>
</organism>
<comment type="caution">
    <text evidence="2">The sequence shown here is derived from an EMBL/GenBank/DDBJ whole genome shotgun (WGS) entry which is preliminary data.</text>
</comment>
<dbReference type="EMBL" id="JAVRRJ010000006">
    <property type="protein sequence ID" value="KAK5083688.1"/>
    <property type="molecule type" value="Genomic_DNA"/>
</dbReference>
<feature type="region of interest" description="Disordered" evidence="1">
    <location>
        <begin position="98"/>
        <end position="165"/>
    </location>
</feature>
<evidence type="ECO:0000313" key="2">
    <source>
        <dbReference type="EMBL" id="KAK5083688.1"/>
    </source>
</evidence>
<feature type="compositionally biased region" description="Polar residues" evidence="1">
    <location>
        <begin position="120"/>
        <end position="135"/>
    </location>
</feature>
<protein>
    <recommendedName>
        <fullName evidence="4">Life-span regulatory factor-domain-containing protein</fullName>
    </recommendedName>
</protein>
<dbReference type="Proteomes" id="UP001309876">
    <property type="component" value="Unassembled WGS sequence"/>
</dbReference>
<evidence type="ECO:0008006" key="4">
    <source>
        <dbReference type="Google" id="ProtNLM"/>
    </source>
</evidence>
<evidence type="ECO:0000313" key="3">
    <source>
        <dbReference type="Proteomes" id="UP001309876"/>
    </source>
</evidence>
<keyword evidence="3" id="KW-1185">Reference proteome</keyword>
<reference evidence="2 3" key="1">
    <citation type="submission" date="2023-08" db="EMBL/GenBank/DDBJ databases">
        <title>Black Yeasts Isolated from many extreme environments.</title>
        <authorList>
            <person name="Coleine C."/>
            <person name="Stajich J.E."/>
            <person name="Selbmann L."/>
        </authorList>
    </citation>
    <scope>NUCLEOTIDE SEQUENCE [LARGE SCALE GENOMIC DNA]</scope>
    <source>
        <strain evidence="2 3">CCFEE 5910</strain>
    </source>
</reference>
<accession>A0AAN7Y9N8</accession>
<feature type="compositionally biased region" description="Polar residues" evidence="1">
    <location>
        <begin position="1"/>
        <end position="13"/>
    </location>
</feature>
<feature type="compositionally biased region" description="Basic and acidic residues" evidence="1">
    <location>
        <begin position="136"/>
        <end position="163"/>
    </location>
</feature>
<dbReference type="AlphaFoldDB" id="A0AAN7Y9N8"/>
<dbReference type="Pfam" id="PF12855">
    <property type="entry name" value="Ecl1"/>
    <property type="match status" value="1"/>
</dbReference>